<feature type="transmembrane region" description="Helical" evidence="1">
    <location>
        <begin position="12"/>
        <end position="36"/>
    </location>
</feature>
<dbReference type="Pfam" id="PF07811">
    <property type="entry name" value="TadE"/>
    <property type="match status" value="1"/>
</dbReference>
<name>A0A4R3K934_9FIRM</name>
<comment type="caution">
    <text evidence="3">The sequence shown here is derived from an EMBL/GenBank/DDBJ whole genome shotgun (WGS) entry which is preliminary data.</text>
</comment>
<keyword evidence="1" id="KW-0472">Membrane</keyword>
<dbReference type="AlphaFoldDB" id="A0A4R3K934"/>
<dbReference type="OrthoDB" id="2068116at2"/>
<dbReference type="EMBL" id="SLZZ01000008">
    <property type="protein sequence ID" value="TCS79460.1"/>
    <property type="molecule type" value="Genomic_DNA"/>
</dbReference>
<protein>
    <submittedName>
        <fullName evidence="3">TadE-like protein</fullName>
    </submittedName>
</protein>
<accession>A0A4R3K934</accession>
<dbReference type="InterPro" id="IPR012495">
    <property type="entry name" value="TadE-like_dom"/>
</dbReference>
<keyword evidence="1" id="KW-0812">Transmembrane</keyword>
<gene>
    <name evidence="3" type="ORF">EDD59_10841</name>
</gene>
<evidence type="ECO:0000256" key="1">
    <source>
        <dbReference type="SAM" id="Phobius"/>
    </source>
</evidence>
<keyword evidence="4" id="KW-1185">Reference proteome</keyword>
<dbReference type="RefSeq" id="WP_132380443.1">
    <property type="nucleotide sequence ID" value="NZ_DAIPCY010000036.1"/>
</dbReference>
<proteinExistence type="predicted"/>
<sequence>MNRNIKLKASITVEMAYVLPTVILLLLLTIYTVFYYHDKNVLIGAAGETAILGAQMERQKEENKADLHSFYRERVKGKLIFLHLTGIEVSKNKGDMAVTAQAGKGRMRVSVVQKAVIPEPEKDIRRKQLLDSLTEQEKEKE</sequence>
<dbReference type="Proteomes" id="UP000295726">
    <property type="component" value="Unassembled WGS sequence"/>
</dbReference>
<keyword evidence="1" id="KW-1133">Transmembrane helix</keyword>
<evidence type="ECO:0000313" key="3">
    <source>
        <dbReference type="EMBL" id="TCS79460.1"/>
    </source>
</evidence>
<reference evidence="3 4" key="1">
    <citation type="submission" date="2019-03" db="EMBL/GenBank/DDBJ databases">
        <title>Genomic Encyclopedia of Type Strains, Phase IV (KMG-IV): sequencing the most valuable type-strain genomes for metagenomic binning, comparative biology and taxonomic classification.</title>
        <authorList>
            <person name="Goeker M."/>
        </authorList>
    </citation>
    <scope>NUCLEOTIDE SEQUENCE [LARGE SCALE GENOMIC DNA]</scope>
    <source>
        <strain evidence="3 4">DSM 29489</strain>
    </source>
</reference>
<evidence type="ECO:0000259" key="2">
    <source>
        <dbReference type="Pfam" id="PF07811"/>
    </source>
</evidence>
<feature type="domain" description="TadE-like" evidence="2">
    <location>
        <begin position="10"/>
        <end position="50"/>
    </location>
</feature>
<organism evidence="3 4">
    <name type="scientific">Muricomes intestini</name>
    <dbReference type="NCBI Taxonomy" id="1796634"/>
    <lineage>
        <taxon>Bacteria</taxon>
        <taxon>Bacillati</taxon>
        <taxon>Bacillota</taxon>
        <taxon>Clostridia</taxon>
        <taxon>Lachnospirales</taxon>
        <taxon>Lachnospiraceae</taxon>
        <taxon>Muricomes</taxon>
    </lineage>
</organism>
<evidence type="ECO:0000313" key="4">
    <source>
        <dbReference type="Proteomes" id="UP000295726"/>
    </source>
</evidence>